<dbReference type="Proteomes" id="UP000256913">
    <property type="component" value="Unassembled WGS sequence"/>
</dbReference>
<dbReference type="Gene3D" id="3.20.20.60">
    <property type="entry name" value="Phosphoenolpyruvate-binding domains"/>
    <property type="match status" value="1"/>
</dbReference>
<dbReference type="AlphaFoldDB" id="A0A3E0A001"/>
<evidence type="ECO:0000313" key="2">
    <source>
        <dbReference type="EMBL" id="REG01714.1"/>
    </source>
</evidence>
<proteinExistence type="predicted"/>
<dbReference type="SUPFAM" id="SSF51621">
    <property type="entry name" value="Phosphoenolpyruvate/pyruvate domain"/>
    <property type="match status" value="1"/>
</dbReference>
<keyword evidence="3" id="KW-1185">Reference proteome</keyword>
<gene>
    <name evidence="2" type="ORF">DFJ67_7801</name>
</gene>
<reference evidence="2 3" key="1">
    <citation type="submission" date="2018-08" db="EMBL/GenBank/DDBJ databases">
        <title>Sequencing the genomes of 1000 actinobacteria strains.</title>
        <authorList>
            <person name="Klenk H.-P."/>
        </authorList>
    </citation>
    <scope>NUCLEOTIDE SEQUENCE [LARGE SCALE GENOMIC DNA]</scope>
    <source>
        <strain evidence="2 3">DSM 44099</strain>
    </source>
</reference>
<keyword evidence="2" id="KW-0456">Lyase</keyword>
<evidence type="ECO:0000313" key="3">
    <source>
        <dbReference type="Proteomes" id="UP000256913"/>
    </source>
</evidence>
<evidence type="ECO:0000256" key="1">
    <source>
        <dbReference type="SAM" id="MobiDB-lite"/>
    </source>
</evidence>
<dbReference type="PANTHER" id="PTHR42905">
    <property type="entry name" value="PHOSPHOENOLPYRUVATE CARBOXYLASE"/>
    <property type="match status" value="1"/>
</dbReference>
<dbReference type="GO" id="GO:0016829">
    <property type="term" value="F:lyase activity"/>
    <property type="evidence" value="ECO:0007669"/>
    <property type="project" value="UniProtKB-KW"/>
</dbReference>
<dbReference type="Pfam" id="PF13714">
    <property type="entry name" value="PEP_mutase"/>
    <property type="match status" value="1"/>
</dbReference>
<feature type="compositionally biased region" description="Basic and acidic residues" evidence="1">
    <location>
        <begin position="1"/>
        <end position="112"/>
    </location>
</feature>
<organism evidence="2 3">
    <name type="scientific">Asanoa ferruginea</name>
    <dbReference type="NCBI Taxonomy" id="53367"/>
    <lineage>
        <taxon>Bacteria</taxon>
        <taxon>Bacillati</taxon>
        <taxon>Actinomycetota</taxon>
        <taxon>Actinomycetes</taxon>
        <taxon>Micromonosporales</taxon>
        <taxon>Micromonosporaceae</taxon>
        <taxon>Asanoa</taxon>
    </lineage>
</organism>
<feature type="region of interest" description="Disordered" evidence="1">
    <location>
        <begin position="1"/>
        <end position="141"/>
    </location>
</feature>
<dbReference type="InterPro" id="IPR015813">
    <property type="entry name" value="Pyrv/PenolPyrv_kinase-like_dom"/>
</dbReference>
<accession>A0A3E0A001</accession>
<dbReference type="PANTHER" id="PTHR42905:SF5">
    <property type="entry name" value="CARBOXYVINYL-CARBOXYPHOSPHONATE PHOSPHORYLMUTASE, CHLOROPLASTIC"/>
    <property type="match status" value="1"/>
</dbReference>
<dbReference type="InterPro" id="IPR040442">
    <property type="entry name" value="Pyrv_kinase-like_dom_sf"/>
</dbReference>
<sequence>MIVRGGDGRHHGGRRVGTDPSREQGSAADRDHREPEQTASRDRHEPESTASRDHREPEPTATRDRHEPESTASRDHREPEPTATRDRHEPESTASRDHRQPETTASRDRHDPTPPAHRQHQHPSGGEAAPEHGHPSAVDGVDVAPVPRAMLRDALASGDLVVAPGCYDVVGARVLESAGIDAAYLTPFGFQAADAPSPHASQDPWERYLDRARELVDAAGLAMIVDGQTGLEGDRSAEERAADAFSAGAAAFVVEDRLGFGKDRPLRTMVEMGREIAVVRRELGRETTVIVRTDAVRDSVDDARNRCESYLDAGADLVLPLMTRYLSYPDSPADRERRMSAYQFLVDRVPAGRIVVHSPTGRHLPVDEARRMGFGLYLMSQLLIAASVTGMARELAAALTDEPGPLPLLTPVDLATLTGVDRWLENRW</sequence>
<name>A0A3E0A001_9ACTN</name>
<protein>
    <submittedName>
        <fullName evidence="2">2-methylisocitrate lyase-like PEP mutase family enzyme</fullName>
    </submittedName>
</protein>
<dbReference type="EMBL" id="QUMQ01000001">
    <property type="protein sequence ID" value="REG01714.1"/>
    <property type="molecule type" value="Genomic_DNA"/>
</dbReference>
<comment type="caution">
    <text evidence="2">The sequence shown here is derived from an EMBL/GenBank/DDBJ whole genome shotgun (WGS) entry which is preliminary data.</text>
</comment>